<feature type="compositionally biased region" description="Polar residues" evidence="2">
    <location>
        <begin position="518"/>
        <end position="527"/>
    </location>
</feature>
<dbReference type="PANTHER" id="PTHR47357:SF1">
    <property type="entry name" value="SPINDLE POLE BODY COMPONENT 110"/>
    <property type="match status" value="1"/>
</dbReference>
<feature type="compositionally biased region" description="Polar residues" evidence="2">
    <location>
        <begin position="273"/>
        <end position="285"/>
    </location>
</feature>
<keyword evidence="4" id="KW-1185">Reference proteome</keyword>
<reference evidence="3" key="1">
    <citation type="journal article" date="2020" name="Mol. Plant Microbe Interact.">
        <title>Genome Sequence of the Biocontrol Agent Coniothyrium minitans strain Conio (IMI 134523).</title>
        <authorList>
            <person name="Patel D."/>
            <person name="Shittu T.A."/>
            <person name="Baroncelli R."/>
            <person name="Muthumeenakshi S."/>
            <person name="Osborne T.H."/>
            <person name="Janganan T.K."/>
            <person name="Sreenivasaprasad S."/>
        </authorList>
    </citation>
    <scope>NUCLEOTIDE SEQUENCE</scope>
    <source>
        <strain evidence="3">Conio</strain>
    </source>
</reference>
<evidence type="ECO:0000256" key="1">
    <source>
        <dbReference type="SAM" id="Coils"/>
    </source>
</evidence>
<feature type="compositionally biased region" description="Polar residues" evidence="2">
    <location>
        <begin position="1644"/>
        <end position="1656"/>
    </location>
</feature>
<feature type="coiled-coil region" evidence="1">
    <location>
        <begin position="1270"/>
        <end position="1311"/>
    </location>
</feature>
<feature type="region of interest" description="Disordered" evidence="2">
    <location>
        <begin position="146"/>
        <end position="175"/>
    </location>
</feature>
<gene>
    <name evidence="3" type="ORF">PMIN01_12447</name>
</gene>
<dbReference type="PANTHER" id="PTHR47357">
    <property type="entry name" value="COP1-INTERACTIVE PROTEIN 1"/>
    <property type="match status" value="1"/>
</dbReference>
<feature type="compositionally biased region" description="Polar residues" evidence="2">
    <location>
        <begin position="1550"/>
        <end position="1585"/>
    </location>
</feature>
<protein>
    <submittedName>
        <fullName evidence="3">Uncharacterized protein</fullName>
    </submittedName>
</protein>
<feature type="compositionally biased region" description="Low complexity" evidence="2">
    <location>
        <begin position="494"/>
        <end position="508"/>
    </location>
</feature>
<feature type="coiled-coil region" evidence="1">
    <location>
        <begin position="1157"/>
        <end position="1219"/>
    </location>
</feature>
<dbReference type="GO" id="GO:0005200">
    <property type="term" value="F:structural constituent of cytoskeleton"/>
    <property type="evidence" value="ECO:0007669"/>
    <property type="project" value="TreeGrafter"/>
</dbReference>
<dbReference type="GO" id="GO:0005856">
    <property type="term" value="C:cytoskeleton"/>
    <property type="evidence" value="ECO:0007669"/>
    <property type="project" value="TreeGrafter"/>
</dbReference>
<feature type="region of interest" description="Disordered" evidence="2">
    <location>
        <begin position="408"/>
        <end position="435"/>
    </location>
</feature>
<feature type="compositionally biased region" description="Basic and acidic residues" evidence="2">
    <location>
        <begin position="21"/>
        <end position="36"/>
    </location>
</feature>
<feature type="compositionally biased region" description="Basic and acidic residues" evidence="2">
    <location>
        <begin position="1665"/>
        <end position="1674"/>
    </location>
</feature>
<feature type="region of interest" description="Disordered" evidence="2">
    <location>
        <begin position="1"/>
        <end position="44"/>
    </location>
</feature>
<feature type="region of interest" description="Disordered" evidence="2">
    <location>
        <begin position="1515"/>
        <end position="1730"/>
    </location>
</feature>
<keyword evidence="1" id="KW-0175">Coiled coil</keyword>
<comment type="caution">
    <text evidence="3">The sequence shown here is derived from an EMBL/GenBank/DDBJ whole genome shotgun (WGS) entry which is preliminary data.</text>
</comment>
<feature type="compositionally biased region" description="Basic residues" evidence="2">
    <location>
        <begin position="244"/>
        <end position="259"/>
    </location>
</feature>
<feature type="compositionally biased region" description="Basic and acidic residues" evidence="2">
    <location>
        <begin position="1324"/>
        <end position="1335"/>
    </location>
</feature>
<dbReference type="OrthoDB" id="3798058at2759"/>
<feature type="compositionally biased region" description="Basic and acidic residues" evidence="2">
    <location>
        <begin position="1418"/>
        <end position="1428"/>
    </location>
</feature>
<feature type="region of interest" description="Disordered" evidence="2">
    <location>
        <begin position="1324"/>
        <end position="1368"/>
    </location>
</feature>
<feature type="coiled-coil region" evidence="1">
    <location>
        <begin position="835"/>
        <end position="876"/>
    </location>
</feature>
<dbReference type="Proteomes" id="UP000756921">
    <property type="component" value="Unassembled WGS sequence"/>
</dbReference>
<feature type="region of interest" description="Disordered" evidence="2">
    <location>
        <begin position="489"/>
        <end position="535"/>
    </location>
</feature>
<evidence type="ECO:0000313" key="4">
    <source>
        <dbReference type="Proteomes" id="UP000756921"/>
    </source>
</evidence>
<feature type="compositionally biased region" description="Low complexity" evidence="2">
    <location>
        <begin position="1680"/>
        <end position="1699"/>
    </location>
</feature>
<organism evidence="3 4">
    <name type="scientific">Paraphaeosphaeria minitans</name>
    <dbReference type="NCBI Taxonomy" id="565426"/>
    <lineage>
        <taxon>Eukaryota</taxon>
        <taxon>Fungi</taxon>
        <taxon>Dikarya</taxon>
        <taxon>Ascomycota</taxon>
        <taxon>Pezizomycotina</taxon>
        <taxon>Dothideomycetes</taxon>
        <taxon>Pleosporomycetidae</taxon>
        <taxon>Pleosporales</taxon>
        <taxon>Massarineae</taxon>
        <taxon>Didymosphaeriaceae</taxon>
        <taxon>Paraphaeosphaeria</taxon>
    </lineage>
</organism>
<evidence type="ECO:0000256" key="2">
    <source>
        <dbReference type="SAM" id="MobiDB-lite"/>
    </source>
</evidence>
<proteinExistence type="predicted"/>
<feature type="coiled-coil region" evidence="1">
    <location>
        <begin position="912"/>
        <end position="939"/>
    </location>
</feature>
<feature type="region of interest" description="Disordered" evidence="2">
    <location>
        <begin position="226"/>
        <end position="295"/>
    </location>
</feature>
<evidence type="ECO:0000313" key="3">
    <source>
        <dbReference type="EMBL" id="KAF9729583.1"/>
    </source>
</evidence>
<feature type="compositionally biased region" description="Polar residues" evidence="2">
    <location>
        <begin position="161"/>
        <end position="175"/>
    </location>
</feature>
<dbReference type="EMBL" id="WJXW01000016">
    <property type="protein sequence ID" value="KAF9729583.1"/>
    <property type="molecule type" value="Genomic_DNA"/>
</dbReference>
<feature type="coiled-coil region" evidence="1">
    <location>
        <begin position="1094"/>
        <end position="1128"/>
    </location>
</feature>
<feature type="region of interest" description="Disordered" evidence="2">
    <location>
        <begin position="1399"/>
        <end position="1430"/>
    </location>
</feature>
<dbReference type="Gene3D" id="1.10.287.1490">
    <property type="match status" value="1"/>
</dbReference>
<accession>A0A9P6G6T2</accession>
<sequence>MPVLTEAHLSRHHHPSQPSRLRNEVTVESSDNERSEFQVPDSQCIAPESQSDLQLEDATNNLDHDCERINREGSERLSTADEVAHSRHATLKENLPQAADLTFDAGLLVRPKYINKPVPSPFSTPNFHGKATQKLPPQLSTEVTSAVFSTPSPPELHKSASQDLSRGPTRQGQQDTFPEFSVFQGRSQDLIENQNLPLTVEMNAVTNAAPPTTNTTLVNEKIIPERSPIKPDHAAAGPPPGRGPKGKKPKKGRKPRTRRPQAAVTGPPRSEFTADQGSVASGNGHTRTEDHVGPTLQGNEATVANDGHGAPNRTPGVHNHEYCPASGHENVNDHLAAGQPHEGTLTRNLGGVVEASAGPTHVDLVGETASGVDSNMPPVFRAHNDDLSKRLGSHVNRYLDNSEVVMSGHDQAGNDAADPESCGHGSPHADAHENLSNSDVNLNMQEVHDQMNYTHEMPQPQDLSVRPDFPQLQAHAILLDAPTDSTLSHEFQQSVLRAKSSRGSSSRISKPRNKKRSNGPTASTASKNLGDGAANSSSLENEVILNMMAMCLRAGDSKARNIVDTKEKAHETAIASLHETIVQQNCLIQNLQSQNDSFRARVQKISESTTQLQKYVKGMEGDYARLKSQNDIHRNKSDKLVKGAVHELEQERLVLQHDLLQTLEVLNNSQRHMKNVMNDCFTQLAVSESKHQSVSEELHKVSAAYDAQKKKCSDLEEQILPMVQGIQNSLEENHRAMLEKAGNIQGSLNNGSAERERDIRVEECLDVIRSLRPVPVLTVNDIRKTEEMLQSMQESIGSNMGNIVQSMETIQDPTEGIQSYIRSQLGTLRADVLKYEEALQNCRKAEQSNDSLHQQLETLEEKCSKLEESLRSSQKDEKQVRAQYSHLKSELETWMDKACNHNTDPTQAEQETQNLRTQVESAKEDSREAQTELGRLQQRFTDQAKELATTKVTLKEKETAYHEEIHKLRQESNGQNDRLGELRTGKNKLADDLNHMGSKMSEMTSEVEKLRESDSQMRKELQKARSIAKEASSAVSELTAMRAQTVKKSKEAQAAIDEATSLSSQLSSLEKHMEKASAAHLSKEEDLKSVKADNTRLIDKITSLAREKELLKNRIDEQTATVSTLKNEINAANIIQEENSRSLQQLRIGADAKLKEKDQLKTQISADRSRLDKLETELDARDDAHRKDMDALKELQRRIDCLQEENQALSARLERSRANEVKLSEAQAAYSTEKGDMQLELVKSHTLLEGKERELQLALTEAIERSKLISEQHSEESDELKRRINQAEAGMRAAEKAAEHKTRELEAHKRTTLEKFEKLVQEARRPEKFREHASHEQPSTNIVVKDPRLHKSESVQAGGSQPHCPRSTTEVVVRNDDLLDSTVTKVRKKPIRLNTTVGKAEGMSHSHSARLPRASNAKNDHPHGHEEGGYQSSFINAQATDELGAYEMLDENGVSFIELAAEEYQGSQRTLTCSVDAFDHSMRAMTNSGKADSISSALSEALSSDELIDMGPLEQGTLQLSPGNDHRHQEVGKILRDNRPGEETPRRLSHNSLHGASSFSQDRPKSQANTGSRMLAPTDSTASSTRNRRPTTKTARVTPSRDVQFRLVGSGLPKSSSPDYVHRPMSSHKTYGNHGIASADHASSAPSETPRSNAKGTTMKRKGRGDRSQENEPSKRHRGSSQLGSSQSMSSSQPAQISQGQLQGPYMIPTPRNRHSKGISFHVHSRTELT</sequence>
<feature type="compositionally biased region" description="Basic and acidic residues" evidence="2">
    <location>
        <begin position="1524"/>
        <end position="1546"/>
    </location>
</feature>
<name>A0A9P6G6T2_9PLEO</name>